<evidence type="ECO:0008006" key="6">
    <source>
        <dbReference type="Google" id="ProtNLM"/>
    </source>
</evidence>
<comment type="caution">
    <text evidence="4">The sequence shown here is derived from an EMBL/GenBank/DDBJ whole genome shotgun (WGS) entry which is preliminary data.</text>
</comment>
<dbReference type="Pfam" id="PF13709">
    <property type="entry name" value="DUF4159"/>
    <property type="match status" value="1"/>
</dbReference>
<dbReference type="SUPFAM" id="SSF52317">
    <property type="entry name" value="Class I glutamine amidotransferase-like"/>
    <property type="match status" value="1"/>
</dbReference>
<reference evidence="4 5" key="1">
    <citation type="submission" date="2015-02" db="EMBL/GenBank/DDBJ databases">
        <title>Genome Sequence of Jannaschia aquimarina DSM28248, a member of the Roseobacter clade.</title>
        <authorList>
            <person name="Voget S."/>
            <person name="Daniel R."/>
        </authorList>
    </citation>
    <scope>NUCLEOTIDE SEQUENCE [LARGE SCALE GENOMIC DNA]</scope>
    <source>
        <strain evidence="4 5">GSW-M26</strain>
    </source>
</reference>
<dbReference type="EMBL" id="JYFE01000023">
    <property type="protein sequence ID" value="KIT17026.1"/>
    <property type="molecule type" value="Genomic_DNA"/>
</dbReference>
<evidence type="ECO:0000313" key="4">
    <source>
        <dbReference type="EMBL" id="KIT17026.1"/>
    </source>
</evidence>
<dbReference type="PANTHER" id="PTHR37464">
    <property type="entry name" value="BLL2463 PROTEIN"/>
    <property type="match status" value="1"/>
</dbReference>
<keyword evidence="1" id="KW-0812">Transmembrane</keyword>
<dbReference type="AlphaFoldDB" id="A0A0D1EJ70"/>
<dbReference type="PANTHER" id="PTHR37464:SF1">
    <property type="entry name" value="BLL2463 PROTEIN"/>
    <property type="match status" value="1"/>
</dbReference>
<accession>A0A0D1EJ70</accession>
<dbReference type="CDD" id="cd03143">
    <property type="entry name" value="A4_beta-galactosidase_middle_domain"/>
    <property type="match status" value="1"/>
</dbReference>
<dbReference type="Gene3D" id="3.40.50.12140">
    <property type="entry name" value="Domain of unknown function DUF4159"/>
    <property type="match status" value="1"/>
</dbReference>
<evidence type="ECO:0000313" key="5">
    <source>
        <dbReference type="Proteomes" id="UP000032232"/>
    </source>
</evidence>
<dbReference type="Gene3D" id="3.40.50.880">
    <property type="match status" value="1"/>
</dbReference>
<keyword evidence="5" id="KW-1185">Reference proteome</keyword>
<dbReference type="STRING" id="935700.jaqu_12160"/>
<gene>
    <name evidence="4" type="ORF">jaqu_12160</name>
</gene>
<evidence type="ECO:0000256" key="1">
    <source>
        <dbReference type="SAM" id="Phobius"/>
    </source>
</evidence>
<feature type="domain" description="Aerotolerance regulator N-terminal" evidence="2">
    <location>
        <begin position="4"/>
        <end position="78"/>
    </location>
</feature>
<dbReference type="RefSeq" id="WP_043918056.1">
    <property type="nucleotide sequence ID" value="NZ_FZPF01000002.1"/>
</dbReference>
<feature type="transmembrane region" description="Helical" evidence="1">
    <location>
        <begin position="630"/>
        <end position="648"/>
    </location>
</feature>
<keyword evidence="1" id="KW-0472">Membrane</keyword>
<feature type="transmembrane region" description="Helical" evidence="1">
    <location>
        <begin position="601"/>
        <end position="623"/>
    </location>
</feature>
<dbReference type="InterPro" id="IPR024163">
    <property type="entry name" value="Aerotolerance_reg_N"/>
</dbReference>
<sequence>MSAIAFTTPLLLLGLLLLPILWWLLRAVPPAPIRRRFSGIILLLGLKDDESQTSTTPWWLLLLRMLAVAAAIIAFAGPVLNPREAGTGRGPLLVLMDASWASARDWPQRMERVEGLLRDAARAGRVAAVLSLTDELPDEIPFQGAQAWIERLPSVQPRAWEPDYSGLSSLDLEGAEVVWFSDGLEREGRGEIGAHFVAGSRPIIGLTPPRYEEGAIRLHVVRLGDAGTRTVALRAIGPGPTGAMAELGTGEAVFEEASDRAEAELRLPPELRNRVSRIEIAGERTAGAVALADDSLARREVALLATAGGESEDLLDPLFYLRRALAPTADLIEGDLDTILPANPDVLVFADVARLSPSEALRVEEWVEGGGLLLRFAGPRLAASDVSRADEDPLMPVRLRSGGRTVGGALSWGEPKLLRPFPDESPFAGLDLPQEVTVTSQVVAQPDPTLAERAIAALADGTPLVTRKSLGEGQVVLFHVTANAEWSNLPISGLFVQMLERLAVSTRPAAIEAEELEGTTWTPRIVLDGFGRVRDAGTLPGVAGEDLADGIPTADLPPGVYEGPGRSLALNVLGPEAELVPASYPAGATVEALAIQEETDLAPWLLAVALILLAMDAIATLWLGGRLRGAVAVLATPFVLVLPDAASAGSTCSTQWHCGGAISSHVQGMILLVLIVMTALAAIPILRRFGAAALIALSAMPASAQDDPFPTDVSLAYVQTGNPRIDDVSEAGMRGLSRILTQRTSVEPEAPRGVNLETDELAFLPFLYWPVTEDQPLPSQDAYAKLNRYLRGGGMIVFDTRDADLGGFGSNSPASRRLRDLAAPLDIPPLEPLPGDHVLTRSFYLLQDFPGRFASRDVWVEASPAAEQVEGMPFRNLNDGVTPVLIGGNDWAAAWATDQGGRPLLPVGSGYSGEQQREIAYRFGVNLVMHVLSGNYKSDQVHVPALLDRLGN</sequence>
<dbReference type="Pfam" id="PF07584">
    <property type="entry name" value="BatA"/>
    <property type="match status" value="1"/>
</dbReference>
<dbReference type="NCBIfam" id="TIGR02226">
    <property type="entry name" value="two_anch"/>
    <property type="match status" value="1"/>
</dbReference>
<feature type="domain" description="DUF4159" evidence="3">
    <location>
        <begin position="715"/>
        <end position="932"/>
    </location>
</feature>
<evidence type="ECO:0000259" key="2">
    <source>
        <dbReference type="Pfam" id="PF07584"/>
    </source>
</evidence>
<organism evidence="4 5">
    <name type="scientific">Jannaschia aquimarina</name>
    <dbReference type="NCBI Taxonomy" id="935700"/>
    <lineage>
        <taxon>Bacteria</taxon>
        <taxon>Pseudomonadati</taxon>
        <taxon>Pseudomonadota</taxon>
        <taxon>Alphaproteobacteria</taxon>
        <taxon>Rhodobacterales</taxon>
        <taxon>Roseobacteraceae</taxon>
        <taxon>Jannaschia</taxon>
    </lineage>
</organism>
<feature type="transmembrane region" description="Helical" evidence="1">
    <location>
        <begin position="668"/>
        <end position="686"/>
    </location>
</feature>
<dbReference type="PATRIC" id="fig|935700.4.peg.1263"/>
<keyword evidence="1" id="KW-1133">Transmembrane helix</keyword>
<dbReference type="InterPro" id="IPR011933">
    <property type="entry name" value="Double_TM_dom"/>
</dbReference>
<protein>
    <recommendedName>
        <fullName evidence="6">Aerotolerance regulator N-terminal domain-containing protein</fullName>
    </recommendedName>
</protein>
<dbReference type="OrthoDB" id="9773014at2"/>
<dbReference type="Proteomes" id="UP000032232">
    <property type="component" value="Unassembled WGS sequence"/>
</dbReference>
<proteinExistence type="predicted"/>
<dbReference type="InterPro" id="IPR029062">
    <property type="entry name" value="Class_I_gatase-like"/>
</dbReference>
<name>A0A0D1EJ70_9RHOB</name>
<dbReference type="InterPro" id="IPR025297">
    <property type="entry name" value="DUF4159"/>
</dbReference>
<evidence type="ECO:0000259" key="3">
    <source>
        <dbReference type="Pfam" id="PF13709"/>
    </source>
</evidence>